<dbReference type="PRINTS" id="PR01438">
    <property type="entry name" value="UNVRSLSTRESS"/>
</dbReference>
<protein>
    <recommendedName>
        <fullName evidence="2">UspA domain-containing protein</fullName>
    </recommendedName>
</protein>
<dbReference type="InterPro" id="IPR006015">
    <property type="entry name" value="Universal_stress_UspA"/>
</dbReference>
<reference evidence="3 4" key="1">
    <citation type="journal article" date="2020" name="mSystems">
        <title>Defining Genomic and Predicted Metabolic Features of the Acetobacterium Genus.</title>
        <authorList>
            <person name="Ross D.E."/>
            <person name="Marshall C.W."/>
            <person name="Gulliver D."/>
            <person name="May H.D."/>
            <person name="Norman R.S."/>
        </authorList>
    </citation>
    <scope>NUCLEOTIDE SEQUENCE [LARGE SCALE GENOMIC DNA]</scope>
    <source>
        <strain evidence="3 4">DSM 8238</strain>
    </source>
</reference>
<evidence type="ECO:0000259" key="2">
    <source>
        <dbReference type="Pfam" id="PF00582"/>
    </source>
</evidence>
<evidence type="ECO:0000313" key="3">
    <source>
        <dbReference type="EMBL" id="MBC3803029.1"/>
    </source>
</evidence>
<gene>
    <name evidence="3" type="ORF">GH808_01045</name>
</gene>
<proteinExistence type="inferred from homology"/>
<dbReference type="PANTHER" id="PTHR46268">
    <property type="entry name" value="STRESS RESPONSE PROTEIN NHAX"/>
    <property type="match status" value="1"/>
</dbReference>
<dbReference type="Pfam" id="PF00582">
    <property type="entry name" value="Usp"/>
    <property type="match status" value="1"/>
</dbReference>
<dbReference type="EMBL" id="WJBC01000001">
    <property type="protein sequence ID" value="MBC3803029.1"/>
    <property type="molecule type" value="Genomic_DNA"/>
</dbReference>
<dbReference type="SUPFAM" id="SSF52402">
    <property type="entry name" value="Adenine nucleotide alpha hydrolases-like"/>
    <property type="match status" value="1"/>
</dbReference>
<dbReference type="InterPro" id="IPR006016">
    <property type="entry name" value="UspA"/>
</dbReference>
<accession>A0ABR6WQX3</accession>
<evidence type="ECO:0000256" key="1">
    <source>
        <dbReference type="ARBA" id="ARBA00008791"/>
    </source>
</evidence>
<name>A0ABR6WQX3_9FIRM</name>
<dbReference type="Proteomes" id="UP000603234">
    <property type="component" value="Unassembled WGS sequence"/>
</dbReference>
<dbReference type="InterPro" id="IPR014729">
    <property type="entry name" value="Rossmann-like_a/b/a_fold"/>
</dbReference>
<dbReference type="Gene3D" id="3.40.50.620">
    <property type="entry name" value="HUPs"/>
    <property type="match status" value="1"/>
</dbReference>
<dbReference type="CDD" id="cd00293">
    <property type="entry name" value="USP-like"/>
    <property type="match status" value="1"/>
</dbReference>
<sequence length="144" mass="16324">MSMKKILVPMDGSKISLEAADEAVELAKKLGSEVTFLSVVENRLPFYDTTAVPERFAQKQSERQKETSMEFEKMLNGLVRKYENSGVEINKRILVGAIDQKIEEIVNNEAFDLIITGRKGFSSVNVSWSPRRLKKALNPHFALY</sequence>
<evidence type="ECO:0000313" key="4">
    <source>
        <dbReference type="Proteomes" id="UP000603234"/>
    </source>
</evidence>
<dbReference type="PANTHER" id="PTHR46268:SF6">
    <property type="entry name" value="UNIVERSAL STRESS PROTEIN UP12"/>
    <property type="match status" value="1"/>
</dbReference>
<comment type="caution">
    <text evidence="3">The sequence shown here is derived from an EMBL/GenBank/DDBJ whole genome shotgun (WGS) entry which is preliminary data.</text>
</comment>
<organism evidence="3 4">
    <name type="scientific">Acetobacterium fimetarium</name>
    <dbReference type="NCBI Taxonomy" id="52691"/>
    <lineage>
        <taxon>Bacteria</taxon>
        <taxon>Bacillati</taxon>
        <taxon>Bacillota</taxon>
        <taxon>Clostridia</taxon>
        <taxon>Eubacteriales</taxon>
        <taxon>Eubacteriaceae</taxon>
        <taxon>Acetobacterium</taxon>
    </lineage>
</organism>
<comment type="similarity">
    <text evidence="1">Belongs to the universal stress protein A family.</text>
</comment>
<keyword evidence="4" id="KW-1185">Reference proteome</keyword>
<feature type="domain" description="UspA" evidence="2">
    <location>
        <begin position="3"/>
        <end position="120"/>
    </location>
</feature>